<dbReference type="SMART" id="SM00882">
    <property type="entry name" value="CoA_trans"/>
    <property type="match status" value="1"/>
</dbReference>
<dbReference type="InterPro" id="IPR004165">
    <property type="entry name" value="CoA_trans_fam_I"/>
</dbReference>
<dbReference type="InterPro" id="IPR037171">
    <property type="entry name" value="NagB/RpiA_transferase-like"/>
</dbReference>
<organism evidence="1">
    <name type="scientific">bioreactor metagenome</name>
    <dbReference type="NCBI Taxonomy" id="1076179"/>
    <lineage>
        <taxon>unclassified sequences</taxon>
        <taxon>metagenomes</taxon>
        <taxon>ecological metagenomes</taxon>
    </lineage>
</organism>
<dbReference type="EC" id="2.8.3.12" evidence="1"/>
<accession>A0A644TM57</accession>
<keyword evidence="1" id="KW-0808">Transferase</keyword>
<gene>
    <name evidence="1" type="primary">gctA_1</name>
    <name evidence="1" type="ORF">SDC9_13727</name>
</gene>
<dbReference type="PANTHER" id="PTHR43293:SF3">
    <property type="entry name" value="CHOLESTEROL RING-CLEAVING HYDROLASE IPDB SUBUNIT"/>
    <property type="match status" value="1"/>
</dbReference>
<dbReference type="Gene3D" id="3.30.30.40">
    <property type="match status" value="1"/>
</dbReference>
<dbReference type="Gene3D" id="3.40.1080.10">
    <property type="entry name" value="Glutaconate Coenzyme A-transferase"/>
    <property type="match status" value="1"/>
</dbReference>
<evidence type="ECO:0000313" key="1">
    <source>
        <dbReference type="EMBL" id="MPL68023.1"/>
    </source>
</evidence>
<dbReference type="Pfam" id="PF01144">
    <property type="entry name" value="CoA_trans"/>
    <property type="match status" value="1"/>
</dbReference>
<dbReference type="PANTHER" id="PTHR43293">
    <property type="entry name" value="ACETATE COA-TRANSFERASE YDIF"/>
    <property type="match status" value="1"/>
</dbReference>
<dbReference type="EMBL" id="VSSQ01000039">
    <property type="protein sequence ID" value="MPL68023.1"/>
    <property type="molecule type" value="Genomic_DNA"/>
</dbReference>
<proteinExistence type="predicted"/>
<dbReference type="GO" id="GO:0018730">
    <property type="term" value="F:glutaconate CoA-transferase activity"/>
    <property type="evidence" value="ECO:0007669"/>
    <property type="project" value="UniProtKB-EC"/>
</dbReference>
<name>A0A644TM57_9ZZZZ</name>
<sequence>MSDKNKLMGLTEAVEKFVHDGDLISLGGFSATLCPMATVHEIIRQKIKHLHIAVCSNGQAVDELIGGGCVERIEIAYGGNGRFAPTCLHFRKAIEQGSLKVEDYSNYQMTLRFMAGAMGVPFLPTYSSLGTDIVNKWGFGEEYRAQDERLPLKKLVIKDNPFNRTDKIDKLVLVPALQPDVTIIHAQKADALGNVSLKGLVYSDLEQVKASKNVIVTCEEIVETDELRCNPEYNQIISFQVSAVVEVPWGAYPTAVPSYYDYDPAFLLHFYPKVAKDSIEWQKYLDEYIVGVKDRQEFLQLIGTERLDSLRADAVCGYNPELKRR</sequence>
<dbReference type="SUPFAM" id="SSF100950">
    <property type="entry name" value="NagB/RpiA/CoA transferase-like"/>
    <property type="match status" value="1"/>
</dbReference>
<dbReference type="AlphaFoldDB" id="A0A644TM57"/>
<protein>
    <submittedName>
        <fullName evidence="1">Glutaconate CoA-transferase subunit A</fullName>
        <ecNumber evidence="1">2.8.3.12</ecNumber>
    </submittedName>
</protein>
<comment type="caution">
    <text evidence="1">The sequence shown here is derived from an EMBL/GenBank/DDBJ whole genome shotgun (WGS) entry which is preliminary data.</text>
</comment>
<reference evidence="1" key="1">
    <citation type="submission" date="2019-08" db="EMBL/GenBank/DDBJ databases">
        <authorList>
            <person name="Kucharzyk K."/>
            <person name="Murdoch R.W."/>
            <person name="Higgins S."/>
            <person name="Loffler F."/>
        </authorList>
    </citation>
    <scope>NUCLEOTIDE SEQUENCE</scope>
</reference>